<dbReference type="Pfam" id="PF01551">
    <property type="entry name" value="Peptidase_M23"/>
    <property type="match status" value="1"/>
</dbReference>
<proteinExistence type="predicted"/>
<sequence length="278" mass="31228">MREENNNTPKNKWSQMFKKKWFFPALYLAVAALLLTAVVWYQNADSQVPDAQNSKDASTNPHNEDAAPVMEQQEEIHMPVADEAQAEIVTKFYSYDADKKTQQDGIILFQNRYYQSTGTGISMPDGEPFDVVASLSGEVSEVKENPLLGNVVVMDHGNDITTYYASLGEVKVKEGDKLSQGELIGEAGKNLFMKDNGNHVHFELRKEKQQVNPEDFFNKPLSKLNEFEPAKAEEKAGDEGQKVKETKPEASKESSEEPAEEKSDETKLDEDVKQDEAK</sequence>
<gene>
    <name evidence="4" type="ORF">QR721_11095</name>
</gene>
<dbReference type="InterPro" id="IPR016047">
    <property type="entry name" value="M23ase_b-sheet_dom"/>
</dbReference>
<accession>A0ABY9KU03</accession>
<evidence type="ECO:0000313" key="5">
    <source>
        <dbReference type="Proteomes" id="UP001180087"/>
    </source>
</evidence>
<dbReference type="PANTHER" id="PTHR21666:SF291">
    <property type="entry name" value="STAGE II SPORULATION PROTEIN Q"/>
    <property type="match status" value="1"/>
</dbReference>
<feature type="region of interest" description="Disordered" evidence="1">
    <location>
        <begin position="211"/>
        <end position="278"/>
    </location>
</feature>
<reference evidence="4" key="1">
    <citation type="submission" date="2023-06" db="EMBL/GenBank/DDBJ databases">
        <title>A Treasure from Seagulls: Isolation and Description of Aciduricobacillus qingdaonensis gen. nov., sp. nov., a Rare Obligately Uric Acid-utilizing Member in the Family Bacillaceae.</title>
        <authorList>
            <person name="Liu W."/>
            <person name="Wang B."/>
        </authorList>
    </citation>
    <scope>NUCLEOTIDE SEQUENCE</scope>
    <source>
        <strain evidence="4">44XB</strain>
    </source>
</reference>
<dbReference type="PANTHER" id="PTHR21666">
    <property type="entry name" value="PEPTIDASE-RELATED"/>
    <property type="match status" value="1"/>
</dbReference>
<dbReference type="CDD" id="cd12797">
    <property type="entry name" value="M23_peptidase"/>
    <property type="match status" value="1"/>
</dbReference>
<evidence type="ECO:0000259" key="3">
    <source>
        <dbReference type="Pfam" id="PF01551"/>
    </source>
</evidence>
<dbReference type="InterPro" id="IPR011055">
    <property type="entry name" value="Dup_hybrid_motif"/>
</dbReference>
<protein>
    <submittedName>
        <fullName evidence="4">M23 family metallopeptidase</fullName>
        <ecNumber evidence="4">3.4.-.-</ecNumber>
    </submittedName>
</protein>
<dbReference type="InterPro" id="IPR050570">
    <property type="entry name" value="Cell_wall_metabolism_enzyme"/>
</dbReference>
<keyword evidence="5" id="KW-1185">Reference proteome</keyword>
<feature type="transmembrane region" description="Helical" evidence="2">
    <location>
        <begin position="21"/>
        <end position="41"/>
    </location>
</feature>
<evidence type="ECO:0000256" key="1">
    <source>
        <dbReference type="SAM" id="MobiDB-lite"/>
    </source>
</evidence>
<dbReference type="Proteomes" id="UP001180087">
    <property type="component" value="Chromosome"/>
</dbReference>
<dbReference type="RefSeq" id="WP_348026932.1">
    <property type="nucleotide sequence ID" value="NZ_CP129113.1"/>
</dbReference>
<keyword evidence="2" id="KW-1133">Transmembrane helix</keyword>
<name>A0ABY9KU03_9BACI</name>
<organism evidence="4 5">
    <name type="scientific">Aciduricibacillus chroicocephali</name>
    <dbReference type="NCBI Taxonomy" id="3054939"/>
    <lineage>
        <taxon>Bacteria</taxon>
        <taxon>Bacillati</taxon>
        <taxon>Bacillota</taxon>
        <taxon>Bacilli</taxon>
        <taxon>Bacillales</taxon>
        <taxon>Bacillaceae</taxon>
        <taxon>Aciduricibacillus</taxon>
    </lineage>
</organism>
<feature type="domain" description="M23ase beta-sheet core" evidence="3">
    <location>
        <begin position="116"/>
        <end position="213"/>
    </location>
</feature>
<dbReference type="EMBL" id="CP129113">
    <property type="protein sequence ID" value="WLV24175.1"/>
    <property type="molecule type" value="Genomic_DNA"/>
</dbReference>
<keyword evidence="2" id="KW-0472">Membrane</keyword>
<dbReference type="Gene3D" id="2.70.70.10">
    <property type="entry name" value="Glucose Permease (Domain IIA)"/>
    <property type="match status" value="1"/>
</dbReference>
<keyword evidence="4" id="KW-0378">Hydrolase</keyword>
<evidence type="ECO:0000256" key="2">
    <source>
        <dbReference type="SAM" id="Phobius"/>
    </source>
</evidence>
<dbReference type="EC" id="3.4.-.-" evidence="4"/>
<dbReference type="GO" id="GO:0016787">
    <property type="term" value="F:hydrolase activity"/>
    <property type="evidence" value="ECO:0007669"/>
    <property type="project" value="UniProtKB-KW"/>
</dbReference>
<dbReference type="SUPFAM" id="SSF51261">
    <property type="entry name" value="Duplicated hybrid motif"/>
    <property type="match status" value="1"/>
</dbReference>
<evidence type="ECO:0000313" key="4">
    <source>
        <dbReference type="EMBL" id="WLV24175.1"/>
    </source>
</evidence>
<keyword evidence="2" id="KW-0812">Transmembrane</keyword>
<feature type="compositionally biased region" description="Basic and acidic residues" evidence="1">
    <location>
        <begin position="225"/>
        <end position="278"/>
    </location>
</feature>